<evidence type="ECO:0000256" key="1">
    <source>
        <dbReference type="SAM" id="Phobius"/>
    </source>
</evidence>
<dbReference type="AlphaFoldDB" id="A0A9W4TPV5"/>
<evidence type="ECO:0000313" key="3">
    <source>
        <dbReference type="EMBL" id="CAI3945539.1"/>
    </source>
</evidence>
<protein>
    <submittedName>
        <fullName evidence="3">Uncharacterized protein</fullName>
    </submittedName>
</protein>
<dbReference type="Proteomes" id="UP001154259">
    <property type="component" value="Unassembled WGS sequence"/>
</dbReference>
<feature type="transmembrane region" description="Helical" evidence="1">
    <location>
        <begin position="6"/>
        <end position="26"/>
    </location>
</feature>
<accession>A0A9W4TPV5</accession>
<keyword evidence="1" id="KW-0812">Transmembrane</keyword>
<comment type="caution">
    <text evidence="3">The sequence shown here is derived from an EMBL/GenBank/DDBJ whole genome shotgun (WGS) entry which is preliminary data.</text>
</comment>
<dbReference type="RefSeq" id="WP_271788533.1">
    <property type="nucleotide sequence ID" value="NZ_CAMXCJ010000002.1"/>
</dbReference>
<evidence type="ECO:0000313" key="5">
    <source>
        <dbReference type="Proteomes" id="UP001154259"/>
    </source>
</evidence>
<keyword evidence="1" id="KW-0472">Membrane</keyword>
<dbReference type="EMBL" id="CAMXCS010000001">
    <property type="protein sequence ID" value="CAI3923177.1"/>
    <property type="molecule type" value="Genomic_DNA"/>
</dbReference>
<name>A0A9W4TPV5_9PROT</name>
<dbReference type="Proteomes" id="UP001154255">
    <property type="component" value="Unassembled WGS sequence"/>
</dbReference>
<gene>
    <name evidence="2" type="ORF">R53529_LOCUS67</name>
    <name evidence="3" type="ORF">R53530_LOCUS1498</name>
</gene>
<dbReference type="EMBL" id="CAMXCM010000003">
    <property type="protein sequence ID" value="CAI3945539.1"/>
    <property type="molecule type" value="Genomic_DNA"/>
</dbReference>
<reference evidence="3" key="1">
    <citation type="submission" date="2022-10" db="EMBL/GenBank/DDBJ databases">
        <authorList>
            <person name="Botero Cardona J."/>
        </authorList>
    </citation>
    <scope>NUCLEOTIDE SEQUENCE</scope>
    <source>
        <strain evidence="3">LMG 31819</strain>
        <strain evidence="2">R-53529</strain>
    </source>
</reference>
<evidence type="ECO:0000313" key="4">
    <source>
        <dbReference type="Proteomes" id="UP001154255"/>
    </source>
</evidence>
<keyword evidence="1" id="KW-1133">Transmembrane helix</keyword>
<organism evidence="3 4">
    <name type="scientific">Commensalibacter communis</name>
    <dbReference type="NCBI Taxonomy" id="2972786"/>
    <lineage>
        <taxon>Bacteria</taxon>
        <taxon>Pseudomonadati</taxon>
        <taxon>Pseudomonadota</taxon>
        <taxon>Alphaproteobacteria</taxon>
        <taxon>Acetobacterales</taxon>
        <taxon>Acetobacteraceae</taxon>
    </lineage>
</organism>
<keyword evidence="5" id="KW-1185">Reference proteome</keyword>
<evidence type="ECO:0000313" key="2">
    <source>
        <dbReference type="EMBL" id="CAI3923177.1"/>
    </source>
</evidence>
<sequence length="168" mass="19454">MRKQNIILTSVLALCLVVVLGVWLMVRKELKPVAFPPVVNAELIVGPLHKKRLLTPDELKVVKDWIQKNEKGWGPLHRNPPSTGDVEIQFNQNIDLKDYADKPKDQQPRPFTLVLWLGISQADWNNKVFYEVSNQDGSKVFLKTCEDEEFAPLRKLVDQYDYQRTLFP</sequence>
<proteinExistence type="predicted"/>